<feature type="compositionally biased region" description="Basic and acidic residues" evidence="1">
    <location>
        <begin position="1002"/>
        <end position="1016"/>
    </location>
</feature>
<evidence type="ECO:0000256" key="1">
    <source>
        <dbReference type="SAM" id="MobiDB-lite"/>
    </source>
</evidence>
<keyword evidence="2" id="KW-0472">Membrane</keyword>
<feature type="region of interest" description="Disordered" evidence="1">
    <location>
        <begin position="1764"/>
        <end position="1811"/>
    </location>
</feature>
<feature type="compositionally biased region" description="Polar residues" evidence="1">
    <location>
        <begin position="761"/>
        <end position="773"/>
    </location>
</feature>
<feature type="compositionally biased region" description="Low complexity" evidence="1">
    <location>
        <begin position="737"/>
        <end position="746"/>
    </location>
</feature>
<feature type="region of interest" description="Disordered" evidence="1">
    <location>
        <begin position="737"/>
        <end position="773"/>
    </location>
</feature>
<keyword evidence="2" id="KW-1133">Transmembrane helix</keyword>
<feature type="region of interest" description="Disordered" evidence="1">
    <location>
        <begin position="561"/>
        <end position="583"/>
    </location>
</feature>
<evidence type="ECO:0000256" key="2">
    <source>
        <dbReference type="SAM" id="Phobius"/>
    </source>
</evidence>
<feature type="compositionally biased region" description="Acidic residues" evidence="1">
    <location>
        <begin position="1366"/>
        <end position="1384"/>
    </location>
</feature>
<organism evidence="3 4">
    <name type="scientific">Botrytis tulipae</name>
    <dbReference type="NCBI Taxonomy" id="87230"/>
    <lineage>
        <taxon>Eukaryota</taxon>
        <taxon>Fungi</taxon>
        <taxon>Dikarya</taxon>
        <taxon>Ascomycota</taxon>
        <taxon>Pezizomycotina</taxon>
        <taxon>Leotiomycetes</taxon>
        <taxon>Helotiales</taxon>
        <taxon>Sclerotiniaceae</taxon>
        <taxon>Botrytis</taxon>
    </lineage>
</organism>
<feature type="region of interest" description="Disordered" evidence="1">
    <location>
        <begin position="982"/>
        <end position="1024"/>
    </location>
</feature>
<accession>A0A4Z1F1D9</accession>
<feature type="region of interest" description="Disordered" evidence="1">
    <location>
        <begin position="867"/>
        <end position="891"/>
    </location>
</feature>
<feature type="region of interest" description="Disordered" evidence="1">
    <location>
        <begin position="1348"/>
        <end position="1384"/>
    </location>
</feature>
<feature type="transmembrane region" description="Helical" evidence="2">
    <location>
        <begin position="109"/>
        <end position="132"/>
    </location>
</feature>
<feature type="transmembrane region" description="Helical" evidence="2">
    <location>
        <begin position="12"/>
        <end position="33"/>
    </location>
</feature>
<feature type="region of interest" description="Disordered" evidence="1">
    <location>
        <begin position="389"/>
        <end position="434"/>
    </location>
</feature>
<comment type="caution">
    <text evidence="3">The sequence shown here is derived from an EMBL/GenBank/DDBJ whole genome shotgun (WGS) entry which is preliminary data.</text>
</comment>
<evidence type="ECO:0000313" key="3">
    <source>
        <dbReference type="EMBL" id="TGO18166.1"/>
    </source>
</evidence>
<proteinExistence type="predicted"/>
<feature type="transmembrane region" description="Helical" evidence="2">
    <location>
        <begin position="144"/>
        <end position="167"/>
    </location>
</feature>
<feature type="compositionally biased region" description="Polar residues" evidence="1">
    <location>
        <begin position="982"/>
        <end position="992"/>
    </location>
</feature>
<dbReference type="Proteomes" id="UP000297777">
    <property type="component" value="Unassembled WGS sequence"/>
</dbReference>
<feature type="transmembrane region" description="Helical" evidence="2">
    <location>
        <begin position="187"/>
        <end position="207"/>
    </location>
</feature>
<feature type="compositionally biased region" description="Basic and acidic residues" evidence="1">
    <location>
        <begin position="413"/>
        <end position="427"/>
    </location>
</feature>
<keyword evidence="2" id="KW-0812">Transmembrane</keyword>
<feature type="region of interest" description="Disordered" evidence="1">
    <location>
        <begin position="1095"/>
        <end position="1115"/>
    </location>
</feature>
<gene>
    <name evidence="3" type="ORF">BTUL_0012g01110</name>
</gene>
<evidence type="ECO:0000313" key="4">
    <source>
        <dbReference type="Proteomes" id="UP000297777"/>
    </source>
</evidence>
<keyword evidence="4" id="KW-1185">Reference proteome</keyword>
<feature type="transmembrane region" description="Helical" evidence="2">
    <location>
        <begin position="219"/>
        <end position="240"/>
    </location>
</feature>
<feature type="compositionally biased region" description="Acidic residues" evidence="1">
    <location>
        <begin position="1104"/>
        <end position="1115"/>
    </location>
</feature>
<name>A0A4Z1F1D9_9HELO</name>
<reference evidence="3 4" key="1">
    <citation type="submission" date="2017-12" db="EMBL/GenBank/DDBJ databases">
        <title>Comparative genomics of Botrytis spp.</title>
        <authorList>
            <person name="Valero-Jimenez C.A."/>
            <person name="Tapia P."/>
            <person name="Veloso J."/>
            <person name="Silva-Moreno E."/>
            <person name="Staats M."/>
            <person name="Valdes J.H."/>
            <person name="Van Kan J.A.L."/>
        </authorList>
    </citation>
    <scope>NUCLEOTIDE SEQUENCE [LARGE SCALE GENOMIC DNA]</scope>
    <source>
        <strain evidence="3 4">Bt9001</strain>
    </source>
</reference>
<protein>
    <submittedName>
        <fullName evidence="3">Uncharacterized protein</fullName>
    </submittedName>
</protein>
<feature type="compositionally biased region" description="Low complexity" evidence="1">
    <location>
        <begin position="1719"/>
        <end position="1733"/>
    </location>
</feature>
<dbReference type="OrthoDB" id="5370537at2759"/>
<sequence>MAIPDAIQTLSAAFSFGILLQAATGALLIYARGHVSNIFKDGRRLVLVLFLLFSVIWAQIGFLELLMPTTGTGVCQVGLIFTTGFDQLARVAIEQFLLWSIGHGTKITIIRAILQGLLAVRLIVGGVLVGITRPQFSPTCVAETSIIPVAIIVLVMDLIIVGALLVQAGSLGMFGDRREDRKVQSRALLLVIAGFAVWTGTSVPMILGIPSIVLIVRTVVPANGLLVLVGIVTIFPVALLSPKQEDSVTAGAKSPFSTSPMASSRGIFRNGIGAEGSPIISRTGTKSQLFVVNPSSTPPQRDVRGFTKLEDDGDSGATQVPGGVFPAIFAASSLASGQAASDSASSKRPKVSVRGLAISKPIVSDETDPNTPLAKIATIDLKTAVMNDRERREMASKKSPFNTPRAVPPRPRMSPEEMLNKANESARKGPSYQSKEWMVDSGLSTSALLSPAQEVRRRSPRGINNLETLEEKQTYRPIVGLPSMPRAQNPMPPRQNAVPQPETVMLMNDIIYDNPTIVQSIISRTPGNSKQKSLQELSPLTPYTSTFRPRESVIDRARPIPRHKNTGMFGNEPLPGHRRTKSGSSIFSRKSLFTVPDDAPELPPLPPKPHPVYTAAELKKILPNDTKSMTLNEKIEFLFPAPPEASLLNNRRSSVPDLLSMASQSAIEDEPDFQYNPISKRTTIIAAVSPQVYPTQQDLTEANLNRETYRSNAVESPSKTLVPSRIYSDASILKSQSQTIPSSSHSENAQASTPLDEDFLSESSPSIASDTYRNSSYSAYSPLRSQRFTPDAERLEIMSEIPVEDDEDEGEVMVVMMDSAEHRRSMAESAAGDDRESFIFDINGLPIEATHSLPTWHRRIGDELPAFSDRRSKHGSRKISPPTTLQLEPPRGRASPILIRNAEASPLLDSPGRALQEIQDQLNRIEEPRRPSLGSILRRMPATEEIENLDYDEGMERLRLLENLEREMGEQENDWQQMHQNFSPDSDSSIGSLATPEFQESPELRRSTMETADPKRLSLGLRRTSSRIIRQRMRENMAGTSAEDEIMSSQVQENPSLGDWQQHLVNAQMSYMENAPAISHSRSSSINFLSVSKAPMGSPAPLETEPETESESEYESEEEMMNDEPLVASPYHPNLLWQPVVHSPKLDTSSLWSPVHDKASLELSQSPELPAKYLRRAQRICDVAMVLSSSNLWSKSSLNMQPSSVLAQTLWGSTSVQEVTVKARPVTQRPPRRSRRITLLADIVENPEPLPNRRDTLGIFQFPWGERSDIAIPQQTYNSSFQTGPPLNAMLDSRYRQLEFNGLEYSSTSFFDYDEEEEFDFEMETESDDDFDETTLWEIASMLKTTDLPSKDSLLPPPKSPQNIVDDYDDYETSSETDFSSENEDYEEFNNEYYGDYNEARNSTIIFSQEDIMNSEDMVISNVASPLVVLDEQSSQELFEFSGDSSRSLVQDSLLWDHTPSPSTKGFEYGLPQPTSDVWQSYIPSSQDTIRTKSQPSLSVPEISTHSLWNEEDSDISEEPESDLELCFEIQSPPTTIRSLMWAPPVVSFEVSSYGLFSIESNRQDFRTTTQTPAASDIKKVQRANSSTLSVLSSDKLWSIEELVPRTGENWILTSTIKPASLTVAASRSFMWTPNPVVAGEIIEGLFQLRSSRTNYRTTELEPAALILTSKVRSVPGTLSDLVSNKLWRQPCLLHLKRDHDWISESSIRPVSPSIASETSSGRSSPDISDASSIASTSTKASSLFSFASVSLASVSMRRTLSNKKKEEFIPPPPPPADPSKYQSKLPIRQVSLKPTPRPPPKALPSTPLRQSKVLSSRDIFEARIPPNSEIPQLPKFRRSVVPMKPAKPAHRAIRHQYRSTVAFRANWDDALNEAIIAGLPRSKTTSAEWDLSLNEAITLGTPPAIEEPQISLDLLGLDLIEPIAENTTGPTYSAIYNPAILHPVFFTETLVSDVDNIHPAAVGHTKLLCLTASVDDWDRALGKIVQTDTMRVQRPTVFAFMWKDALKEAIAAGTPKQLERSDVVFQRDTVVMTEIFFADILISSTMDIHPSCIGHCIITNSHPMSESSLWVPKSASMTSVVDSGLWTEPSNFVCDTQPRFEMLTLEHSRRIVAQKDLKLSTLESCELWQPSSVSLISRSWLHTSSKPKATRNLLFQKPVVEVIDQSDALMWELSTRTVKYIPDIFANLKHDHIQRPSSARSSFLPSLESTALYTVSEKTEPEIHWLRTSIASPVVARGISTMWTANGSSTPDLFSSLMYEPLKKISATRSSVLPRLESSELFTPKDQSQPEIDWLRISSVEPVIEEFVAKAIVDDDTPLAREATFEELMADVETLTEEEIAELLAADEFMTEGDLGDVSVADEPLIDAASNLLELEIMDMLELDPKPSEELLDLDEPLSPAEQLWSASPQIAMEVSTGTWKVTPVAAVARPDIFIKSNGSHPQKSSTSSHVHMARLESSQLFTPSFVSKNQIDWLHTSCLSDTSVPKSVLTESPTETSAELVPSPVLINAKTWMPRPSPVAQVSTGAMWMPSIEQNDNEHPMFSKQCDAPFIRKSRQELEKKIESTELWTHERSTPQSPKHWLLG</sequence>
<dbReference type="EMBL" id="PQXH01000012">
    <property type="protein sequence ID" value="TGO18166.1"/>
    <property type="molecule type" value="Genomic_DNA"/>
</dbReference>
<feature type="transmembrane region" description="Helical" evidence="2">
    <location>
        <begin position="45"/>
        <end position="63"/>
    </location>
</feature>
<feature type="region of interest" description="Disordered" evidence="1">
    <location>
        <begin position="1712"/>
        <end position="1733"/>
    </location>
</feature>